<protein>
    <submittedName>
        <fullName evidence="4">DNA-binding protein HU-beta</fullName>
    </submittedName>
</protein>
<proteinExistence type="inferred from homology"/>
<accession>A0A212U1U6</accession>
<dbReference type="GO" id="GO:0003677">
    <property type="term" value="F:DNA binding"/>
    <property type="evidence" value="ECO:0007669"/>
    <property type="project" value="UniProtKB-KW"/>
</dbReference>
<dbReference type="RefSeq" id="WP_088818654.1">
    <property type="nucleotide sequence ID" value="NZ_FYEZ01000002.1"/>
</dbReference>
<gene>
    <name evidence="4" type="ORF">SAMN05445756_1731</name>
</gene>
<organism evidence="4 5">
    <name type="scientific">Kytococcus aerolatus</name>
    <dbReference type="NCBI Taxonomy" id="592308"/>
    <lineage>
        <taxon>Bacteria</taxon>
        <taxon>Bacillati</taxon>
        <taxon>Actinomycetota</taxon>
        <taxon>Actinomycetes</taxon>
        <taxon>Micrococcales</taxon>
        <taxon>Kytococcaceae</taxon>
        <taxon>Kytococcus</taxon>
    </lineage>
</organism>
<evidence type="ECO:0000313" key="5">
    <source>
        <dbReference type="Proteomes" id="UP000198122"/>
    </source>
</evidence>
<dbReference type="InterPro" id="IPR020816">
    <property type="entry name" value="Histone-like_DNA-bd_CS"/>
</dbReference>
<dbReference type="OrthoDB" id="9799835at2"/>
<dbReference type="Pfam" id="PF00216">
    <property type="entry name" value="Bac_DNA_binding"/>
    <property type="match status" value="1"/>
</dbReference>
<dbReference type="CDD" id="cd13831">
    <property type="entry name" value="HU"/>
    <property type="match status" value="1"/>
</dbReference>
<reference evidence="4 5" key="1">
    <citation type="submission" date="2017-06" db="EMBL/GenBank/DDBJ databases">
        <authorList>
            <person name="Kim H.J."/>
            <person name="Triplett B.A."/>
        </authorList>
    </citation>
    <scope>NUCLEOTIDE SEQUENCE [LARGE SCALE GENOMIC DNA]</scope>
    <source>
        <strain evidence="4 5">DSM 22179</strain>
    </source>
</reference>
<evidence type="ECO:0000256" key="3">
    <source>
        <dbReference type="RuleBase" id="RU003939"/>
    </source>
</evidence>
<dbReference type="InterPro" id="IPR000119">
    <property type="entry name" value="Hist_DNA-bd"/>
</dbReference>
<dbReference type="InterPro" id="IPR010992">
    <property type="entry name" value="IHF-like_DNA-bd_dom_sf"/>
</dbReference>
<name>A0A212U1U6_9MICO</name>
<comment type="similarity">
    <text evidence="3">Belongs to the bacterial histone-like protein family.</text>
</comment>
<dbReference type="SUPFAM" id="SSF47729">
    <property type="entry name" value="IHF-like DNA-binding proteins"/>
    <property type="match status" value="1"/>
</dbReference>
<evidence type="ECO:0000256" key="1">
    <source>
        <dbReference type="ARBA" id="ARBA00023067"/>
    </source>
</evidence>
<dbReference type="GO" id="GO:0005829">
    <property type="term" value="C:cytosol"/>
    <property type="evidence" value="ECO:0007669"/>
    <property type="project" value="TreeGrafter"/>
</dbReference>
<dbReference type="Proteomes" id="UP000198122">
    <property type="component" value="Unassembled WGS sequence"/>
</dbReference>
<dbReference type="EMBL" id="FYEZ01000002">
    <property type="protein sequence ID" value="SNC72110.1"/>
    <property type="molecule type" value="Genomic_DNA"/>
</dbReference>
<evidence type="ECO:0000256" key="2">
    <source>
        <dbReference type="ARBA" id="ARBA00023125"/>
    </source>
</evidence>
<keyword evidence="5" id="KW-1185">Reference proteome</keyword>
<keyword evidence="2 4" id="KW-0238">DNA-binding</keyword>
<sequence>MNKADLASLLEPVVGDGAAASAAIDVLVDAMIREVAAGGSVTLTGFGTFERVERAPRTGRNPRTGEVVRIEGTAGPRFRPSPAFRGYVADPTTLPADGLVGGRARA</sequence>
<dbReference type="AlphaFoldDB" id="A0A212U1U6"/>
<keyword evidence="1" id="KW-0226">DNA condensation</keyword>
<dbReference type="PROSITE" id="PS00045">
    <property type="entry name" value="HISTONE_LIKE"/>
    <property type="match status" value="1"/>
</dbReference>
<dbReference type="PANTHER" id="PTHR33175">
    <property type="entry name" value="DNA-BINDING PROTEIN HU"/>
    <property type="match status" value="1"/>
</dbReference>
<dbReference type="Gene3D" id="4.10.520.10">
    <property type="entry name" value="IHF-like DNA-binding proteins"/>
    <property type="match status" value="1"/>
</dbReference>
<dbReference type="SMART" id="SM00411">
    <property type="entry name" value="BHL"/>
    <property type="match status" value="1"/>
</dbReference>
<evidence type="ECO:0000313" key="4">
    <source>
        <dbReference type="EMBL" id="SNC72110.1"/>
    </source>
</evidence>
<dbReference type="GO" id="GO:0030527">
    <property type="term" value="F:structural constituent of chromatin"/>
    <property type="evidence" value="ECO:0007669"/>
    <property type="project" value="InterPro"/>
</dbReference>
<dbReference type="GO" id="GO:0030261">
    <property type="term" value="P:chromosome condensation"/>
    <property type="evidence" value="ECO:0007669"/>
    <property type="project" value="UniProtKB-KW"/>
</dbReference>
<dbReference type="PANTHER" id="PTHR33175:SF3">
    <property type="entry name" value="DNA-BINDING PROTEIN HU-BETA"/>
    <property type="match status" value="1"/>
</dbReference>
<dbReference type="PRINTS" id="PR01727">
    <property type="entry name" value="DNABINDINGHU"/>
</dbReference>